<organism evidence="3 4">
    <name type="scientific">Chondrus crispus</name>
    <name type="common">Carrageen Irish moss</name>
    <name type="synonym">Polymorpha crispa</name>
    <dbReference type="NCBI Taxonomy" id="2769"/>
    <lineage>
        <taxon>Eukaryota</taxon>
        <taxon>Rhodophyta</taxon>
        <taxon>Florideophyceae</taxon>
        <taxon>Rhodymeniophycidae</taxon>
        <taxon>Gigartinales</taxon>
        <taxon>Gigartinaceae</taxon>
        <taxon>Chondrus</taxon>
    </lineage>
</organism>
<dbReference type="KEGG" id="ccp:CHC_T00001799001"/>
<dbReference type="PANTHER" id="PTHR47447:SF17">
    <property type="entry name" value="OS12G0638900 PROTEIN"/>
    <property type="match status" value="1"/>
</dbReference>
<gene>
    <name evidence="3" type="ORF">CHC_T00001799001</name>
</gene>
<keyword evidence="4" id="KW-1185">Reference proteome</keyword>
<dbReference type="InterPro" id="IPR011990">
    <property type="entry name" value="TPR-like_helical_dom_sf"/>
</dbReference>
<name>R7Q4N3_CHOCR</name>
<evidence type="ECO:0000313" key="4">
    <source>
        <dbReference type="Proteomes" id="UP000012073"/>
    </source>
</evidence>
<dbReference type="Gene3D" id="1.25.40.10">
    <property type="entry name" value="Tetratricopeptide repeat domain"/>
    <property type="match status" value="1"/>
</dbReference>
<keyword evidence="1" id="KW-0677">Repeat</keyword>
<evidence type="ECO:0000256" key="2">
    <source>
        <dbReference type="SAM" id="MobiDB-lite"/>
    </source>
</evidence>
<dbReference type="GeneID" id="17320490"/>
<evidence type="ECO:0000313" key="3">
    <source>
        <dbReference type="EMBL" id="CDF32969.1"/>
    </source>
</evidence>
<dbReference type="EMBL" id="HG001623">
    <property type="protein sequence ID" value="CDF32969.1"/>
    <property type="molecule type" value="Genomic_DNA"/>
</dbReference>
<feature type="region of interest" description="Disordered" evidence="2">
    <location>
        <begin position="391"/>
        <end position="441"/>
    </location>
</feature>
<dbReference type="Proteomes" id="UP000012073">
    <property type="component" value="Unassembled WGS sequence"/>
</dbReference>
<dbReference type="STRING" id="2769.R7Q4N3"/>
<accession>R7Q4N3</accession>
<sequence>MALSAFDALWRMELPGFSTSLPIAGSYFKVLQHAGLSLSETRDRIDSLKEHHIQLDEQGFSMALGAILRCDERVLDKLAAGKEWVQKMRQAGIPLTVQTYNLFAGQLRYCNDPEMVSSLLSDMTTAGVVPTPVTYGLVFSACVIPGAYTSPSRRRALSVTMWESVLQAMSEHMAVSGVVHTANSRLSLARAYAHLGLTGPAMEEFEIFLSQRGDGDFKSAASQREVEDAYFQMMFNFAHCREGSSDGPEMVMTLYERMKEERVAVPRHAIDCVLVGCVRKGEGERALEYARDAVAADPHLRLTVSGLKHLLMAHVEVCDAMYWERTRKLVLNSSEILGMPQLAHIVEKVVISFARRQSMDVCKDIMLMANIEMKDLEYVVRGREFTRFRDRGSQQVEGAKRGELSESSQKKDTLEAGGEDACHNQERQSGGFGDGSVLPLL</sequence>
<dbReference type="AlphaFoldDB" id="R7Q4N3"/>
<dbReference type="PANTHER" id="PTHR47447">
    <property type="entry name" value="OS03G0856100 PROTEIN"/>
    <property type="match status" value="1"/>
</dbReference>
<evidence type="ECO:0000256" key="1">
    <source>
        <dbReference type="ARBA" id="ARBA00022737"/>
    </source>
</evidence>
<evidence type="ECO:0008006" key="5">
    <source>
        <dbReference type="Google" id="ProtNLM"/>
    </source>
</evidence>
<reference evidence="4" key="1">
    <citation type="journal article" date="2013" name="Proc. Natl. Acad. Sci. U.S.A.">
        <title>Genome structure and metabolic features in the red seaweed Chondrus crispus shed light on evolution of the Archaeplastida.</title>
        <authorList>
            <person name="Collen J."/>
            <person name="Porcel B."/>
            <person name="Carre W."/>
            <person name="Ball S.G."/>
            <person name="Chaparro C."/>
            <person name="Tonon T."/>
            <person name="Barbeyron T."/>
            <person name="Michel G."/>
            <person name="Noel B."/>
            <person name="Valentin K."/>
            <person name="Elias M."/>
            <person name="Artiguenave F."/>
            <person name="Arun A."/>
            <person name="Aury J.M."/>
            <person name="Barbosa-Neto J.F."/>
            <person name="Bothwell J.H."/>
            <person name="Bouget F.Y."/>
            <person name="Brillet L."/>
            <person name="Cabello-Hurtado F."/>
            <person name="Capella-Gutierrez S."/>
            <person name="Charrier B."/>
            <person name="Cladiere L."/>
            <person name="Cock J.M."/>
            <person name="Coelho S.M."/>
            <person name="Colleoni C."/>
            <person name="Czjzek M."/>
            <person name="Da Silva C."/>
            <person name="Delage L."/>
            <person name="Denoeud F."/>
            <person name="Deschamps P."/>
            <person name="Dittami S.M."/>
            <person name="Gabaldon T."/>
            <person name="Gachon C.M."/>
            <person name="Groisillier A."/>
            <person name="Herve C."/>
            <person name="Jabbari K."/>
            <person name="Katinka M."/>
            <person name="Kloareg B."/>
            <person name="Kowalczyk N."/>
            <person name="Labadie K."/>
            <person name="Leblanc C."/>
            <person name="Lopez P.J."/>
            <person name="McLachlan D.H."/>
            <person name="Meslet-Cladiere L."/>
            <person name="Moustafa A."/>
            <person name="Nehr Z."/>
            <person name="Nyvall Collen P."/>
            <person name="Panaud O."/>
            <person name="Partensky F."/>
            <person name="Poulain J."/>
            <person name="Rensing S.A."/>
            <person name="Rousvoal S."/>
            <person name="Samson G."/>
            <person name="Symeonidi A."/>
            <person name="Weissenbach J."/>
            <person name="Zambounis A."/>
            <person name="Wincker P."/>
            <person name="Boyen C."/>
        </authorList>
    </citation>
    <scope>NUCLEOTIDE SEQUENCE [LARGE SCALE GENOMIC DNA]</scope>
    <source>
        <strain evidence="4">cv. Stackhouse</strain>
    </source>
</reference>
<feature type="compositionally biased region" description="Basic and acidic residues" evidence="2">
    <location>
        <begin position="391"/>
        <end position="426"/>
    </location>
</feature>
<proteinExistence type="predicted"/>
<dbReference type="OrthoDB" id="10359320at2759"/>
<dbReference type="RefSeq" id="XP_005712772.1">
    <property type="nucleotide sequence ID" value="XM_005712715.1"/>
</dbReference>
<protein>
    <recommendedName>
        <fullName evidence="5">Pentacotripeptide-repeat region of PRORP domain-containing protein</fullName>
    </recommendedName>
</protein>
<dbReference type="Gramene" id="CDF32969">
    <property type="protein sequence ID" value="CDF32969"/>
    <property type="gene ID" value="CHC_T00001799001"/>
</dbReference>